<feature type="domain" description="Reverse transcriptase" evidence="1">
    <location>
        <begin position="1"/>
        <end position="93"/>
    </location>
</feature>
<dbReference type="InParanoid" id="A0A2H3CE70"/>
<evidence type="ECO:0000313" key="3">
    <source>
        <dbReference type="Proteomes" id="UP000217790"/>
    </source>
</evidence>
<organism evidence="2 3">
    <name type="scientific">Armillaria gallica</name>
    <name type="common">Bulbous honey fungus</name>
    <name type="synonym">Armillaria bulbosa</name>
    <dbReference type="NCBI Taxonomy" id="47427"/>
    <lineage>
        <taxon>Eukaryota</taxon>
        <taxon>Fungi</taxon>
        <taxon>Dikarya</taxon>
        <taxon>Basidiomycota</taxon>
        <taxon>Agaricomycotina</taxon>
        <taxon>Agaricomycetes</taxon>
        <taxon>Agaricomycetidae</taxon>
        <taxon>Agaricales</taxon>
        <taxon>Marasmiineae</taxon>
        <taxon>Physalacriaceae</taxon>
        <taxon>Armillaria</taxon>
    </lineage>
</organism>
<sequence length="93" mass="10357">VQAGSEMSEEFRACIGVLMGNPASPTLWILFMHDFDLDVHEDNLYLATVAIAHLEHADDLILASTSARSLQQHFSALVQWCQVNFLIVNTLKS</sequence>
<dbReference type="InterPro" id="IPR000477">
    <property type="entry name" value="RT_dom"/>
</dbReference>
<gene>
    <name evidence="2" type="ORF">ARMGADRAFT_948360</name>
</gene>
<keyword evidence="3" id="KW-1185">Reference proteome</keyword>
<reference evidence="3" key="1">
    <citation type="journal article" date="2017" name="Nat. Ecol. Evol.">
        <title>Genome expansion and lineage-specific genetic innovations in the forest pathogenic fungi Armillaria.</title>
        <authorList>
            <person name="Sipos G."/>
            <person name="Prasanna A.N."/>
            <person name="Walter M.C."/>
            <person name="O'Connor E."/>
            <person name="Balint B."/>
            <person name="Krizsan K."/>
            <person name="Kiss B."/>
            <person name="Hess J."/>
            <person name="Varga T."/>
            <person name="Slot J."/>
            <person name="Riley R."/>
            <person name="Boka B."/>
            <person name="Rigling D."/>
            <person name="Barry K."/>
            <person name="Lee J."/>
            <person name="Mihaltcheva S."/>
            <person name="LaButti K."/>
            <person name="Lipzen A."/>
            <person name="Waldron R."/>
            <person name="Moloney N.M."/>
            <person name="Sperisen C."/>
            <person name="Kredics L."/>
            <person name="Vagvoelgyi C."/>
            <person name="Patrignani A."/>
            <person name="Fitzpatrick D."/>
            <person name="Nagy I."/>
            <person name="Doyle S."/>
            <person name="Anderson J.B."/>
            <person name="Grigoriev I.V."/>
            <person name="Gueldener U."/>
            <person name="Muensterkoetter M."/>
            <person name="Nagy L.G."/>
        </authorList>
    </citation>
    <scope>NUCLEOTIDE SEQUENCE [LARGE SCALE GENOMIC DNA]</scope>
    <source>
        <strain evidence="3">Ar21-2</strain>
    </source>
</reference>
<name>A0A2H3CE70_ARMGA</name>
<protein>
    <recommendedName>
        <fullName evidence="1">Reverse transcriptase domain-containing protein</fullName>
    </recommendedName>
</protein>
<dbReference type="PROSITE" id="PS50878">
    <property type="entry name" value="RT_POL"/>
    <property type="match status" value="1"/>
</dbReference>
<proteinExistence type="predicted"/>
<accession>A0A2H3CE70</accession>
<dbReference type="Pfam" id="PF00078">
    <property type="entry name" value="RVT_1"/>
    <property type="match status" value="1"/>
</dbReference>
<evidence type="ECO:0000313" key="2">
    <source>
        <dbReference type="EMBL" id="PBK81351.1"/>
    </source>
</evidence>
<dbReference type="STRING" id="47427.A0A2H3CE70"/>
<evidence type="ECO:0000259" key="1">
    <source>
        <dbReference type="PROSITE" id="PS50878"/>
    </source>
</evidence>
<dbReference type="AlphaFoldDB" id="A0A2H3CE70"/>
<dbReference type="OrthoDB" id="9902985at2759"/>
<dbReference type="EMBL" id="KZ293731">
    <property type="protein sequence ID" value="PBK81351.1"/>
    <property type="molecule type" value="Genomic_DNA"/>
</dbReference>
<feature type="non-terminal residue" evidence="2">
    <location>
        <position position="1"/>
    </location>
</feature>
<dbReference type="Proteomes" id="UP000217790">
    <property type="component" value="Unassembled WGS sequence"/>
</dbReference>